<keyword evidence="3 4" id="KW-0408">Iron</keyword>
<gene>
    <name evidence="7" type="ORF">I8J34_04740</name>
</gene>
<sequence length="241" mass="24858">MNRFVLGALTALAGLGVAGAGVVMTGAVSVAADEPHSEAVFGFFELARSRAVAASAAGIDVPALDDDERVRRGAGNYAAMCVSCHLRPGSGPTELSEGLYPVPPDLTAAAPDPAVAFWTIKHGIKGSGMPAWGKSMADEHIWDMVAFLQRMPSMGGEQYAAVVAASDGHSHGGDEHMMDEHHDSAEGGHKHPTADDDHHPVGDHHAQPAAPEVPAPVEPVSAAPKPGGKTHVHADGKSHVH</sequence>
<evidence type="ECO:0000313" key="7">
    <source>
        <dbReference type="EMBL" id="MBT0960476.1"/>
    </source>
</evidence>
<dbReference type="GO" id="GO:0009055">
    <property type="term" value="F:electron transfer activity"/>
    <property type="evidence" value="ECO:0007669"/>
    <property type="project" value="InterPro"/>
</dbReference>
<evidence type="ECO:0000313" key="8">
    <source>
        <dbReference type="Proteomes" id="UP000694660"/>
    </source>
</evidence>
<evidence type="ECO:0000256" key="1">
    <source>
        <dbReference type="ARBA" id="ARBA00022617"/>
    </source>
</evidence>
<name>A0A944HBP1_DENI1</name>
<protein>
    <submittedName>
        <fullName evidence="7">Cytochrome c</fullName>
    </submittedName>
</protein>
<dbReference type="RefSeq" id="WP_214360236.1">
    <property type="nucleotide sequence ID" value="NZ_JAEKFT010000004.1"/>
</dbReference>
<evidence type="ECO:0000256" key="4">
    <source>
        <dbReference type="PROSITE-ProRule" id="PRU00433"/>
    </source>
</evidence>
<feature type="domain" description="Cytochrome c" evidence="6">
    <location>
        <begin position="68"/>
        <end position="152"/>
    </location>
</feature>
<dbReference type="AlphaFoldDB" id="A0A944HBP1"/>
<dbReference type="Gene3D" id="1.10.760.10">
    <property type="entry name" value="Cytochrome c-like domain"/>
    <property type="match status" value="1"/>
</dbReference>
<reference evidence="8" key="1">
    <citation type="journal article" date="2022" name="ISME J.">
        <title>Genetic and phylogenetic analysis of dissimilatory iodate-reducing bacteria identifies potential niches across the world's oceans.</title>
        <authorList>
            <person name="Reyes-Umana V."/>
            <person name="Henning Z."/>
            <person name="Lee K."/>
            <person name="Barnum T.P."/>
            <person name="Coates J.D."/>
        </authorList>
    </citation>
    <scope>NUCLEOTIDE SEQUENCE [LARGE SCALE GENOMIC DNA]</scope>
    <source>
        <strain evidence="8">IR12</strain>
    </source>
</reference>
<dbReference type="Proteomes" id="UP000694660">
    <property type="component" value="Unassembled WGS sequence"/>
</dbReference>
<keyword evidence="1 4" id="KW-0349">Heme</keyword>
<dbReference type="GO" id="GO:0020037">
    <property type="term" value="F:heme binding"/>
    <property type="evidence" value="ECO:0007669"/>
    <property type="project" value="InterPro"/>
</dbReference>
<organism evidence="7 8">
    <name type="scientific">Denitromonas iodatirespirans</name>
    <dbReference type="NCBI Taxonomy" id="2795389"/>
    <lineage>
        <taxon>Bacteria</taxon>
        <taxon>Pseudomonadati</taxon>
        <taxon>Pseudomonadota</taxon>
        <taxon>Betaproteobacteria</taxon>
        <taxon>Rhodocyclales</taxon>
        <taxon>Zoogloeaceae</taxon>
        <taxon>Denitromonas</taxon>
    </lineage>
</organism>
<dbReference type="PROSITE" id="PS51007">
    <property type="entry name" value="CYTC"/>
    <property type="match status" value="1"/>
</dbReference>
<comment type="caution">
    <text evidence="7">The sequence shown here is derived from an EMBL/GenBank/DDBJ whole genome shotgun (WGS) entry which is preliminary data.</text>
</comment>
<proteinExistence type="predicted"/>
<feature type="compositionally biased region" description="Basic and acidic residues" evidence="5">
    <location>
        <begin position="232"/>
        <end position="241"/>
    </location>
</feature>
<evidence type="ECO:0000256" key="2">
    <source>
        <dbReference type="ARBA" id="ARBA00022723"/>
    </source>
</evidence>
<keyword evidence="8" id="KW-1185">Reference proteome</keyword>
<feature type="region of interest" description="Disordered" evidence="5">
    <location>
        <begin position="167"/>
        <end position="241"/>
    </location>
</feature>
<keyword evidence="2 4" id="KW-0479">Metal-binding</keyword>
<dbReference type="EMBL" id="JAEKFT010000004">
    <property type="protein sequence ID" value="MBT0960476.1"/>
    <property type="molecule type" value="Genomic_DNA"/>
</dbReference>
<dbReference type="SUPFAM" id="SSF46626">
    <property type="entry name" value="Cytochrome c"/>
    <property type="match status" value="1"/>
</dbReference>
<evidence type="ECO:0000256" key="5">
    <source>
        <dbReference type="SAM" id="MobiDB-lite"/>
    </source>
</evidence>
<accession>A0A944HBP1</accession>
<feature type="compositionally biased region" description="Basic and acidic residues" evidence="5">
    <location>
        <begin position="168"/>
        <end position="206"/>
    </location>
</feature>
<dbReference type="InterPro" id="IPR036909">
    <property type="entry name" value="Cyt_c-like_dom_sf"/>
</dbReference>
<dbReference type="InterPro" id="IPR009056">
    <property type="entry name" value="Cyt_c-like_dom"/>
</dbReference>
<evidence type="ECO:0000259" key="6">
    <source>
        <dbReference type="PROSITE" id="PS51007"/>
    </source>
</evidence>
<dbReference type="Pfam" id="PF13442">
    <property type="entry name" value="Cytochrome_CBB3"/>
    <property type="match status" value="1"/>
</dbReference>
<evidence type="ECO:0000256" key="3">
    <source>
        <dbReference type="ARBA" id="ARBA00023004"/>
    </source>
</evidence>
<dbReference type="GO" id="GO:0046872">
    <property type="term" value="F:metal ion binding"/>
    <property type="evidence" value="ECO:0007669"/>
    <property type="project" value="UniProtKB-KW"/>
</dbReference>